<proteinExistence type="predicted"/>
<keyword evidence="2" id="KW-0812">Transmembrane</keyword>
<gene>
    <name evidence="3" type="ORF">HA237_06460</name>
</gene>
<feature type="region of interest" description="Disordered" evidence="1">
    <location>
        <begin position="459"/>
        <end position="498"/>
    </location>
</feature>
<dbReference type="Proteomes" id="UP000577419">
    <property type="component" value="Unassembled WGS sequence"/>
</dbReference>
<dbReference type="EMBL" id="DUFG01000033">
    <property type="protein sequence ID" value="HIH08971.1"/>
    <property type="molecule type" value="Genomic_DNA"/>
</dbReference>
<feature type="transmembrane region" description="Helical" evidence="2">
    <location>
        <begin position="518"/>
        <end position="538"/>
    </location>
</feature>
<evidence type="ECO:0000256" key="1">
    <source>
        <dbReference type="SAM" id="MobiDB-lite"/>
    </source>
</evidence>
<evidence type="ECO:0000313" key="3">
    <source>
        <dbReference type="EMBL" id="HIH08971.1"/>
    </source>
</evidence>
<comment type="caution">
    <text evidence="3">The sequence shown here is derived from an EMBL/GenBank/DDBJ whole genome shotgun (WGS) entry which is preliminary data.</text>
</comment>
<dbReference type="AlphaFoldDB" id="A0A7J4ITZ3"/>
<name>A0A7J4ITZ3_9ARCH</name>
<evidence type="ECO:0000256" key="2">
    <source>
        <dbReference type="SAM" id="Phobius"/>
    </source>
</evidence>
<accession>A0A7J4ITZ3</accession>
<keyword evidence="2" id="KW-0472">Membrane</keyword>
<sequence length="556" mass="62105">MNKRTALTVLLVALLPSLAFAADVTVETEFDSINLVQGNEASIFLEFFNSDFEETAFVELFVDTSSGSIEAVAANKKFSINPRESLVFSLTVFAKDDAAEGSYLVELETEFSRGSAYNTVEVRVEELEAIELLPFNQGQEFCIDSYTKTIQVEVANLSSERQRVFLSADSELFLPTFNNTELRLDPNETRTVELEIHLNDSFRAGSYTIPIYALSNDRFVQREVSFSLIKCFDEETGFEEDDETAIKEAFELVLLDESVEVEKGADVPLRFTLTNLLEEEQEIRISSISDLPTKEADLTIRLEENESMQSYINVSARETDEKGIHEVQIFAWNSKGEEFEIAKVNVLPKHLLEVKVLNNEFEQRICSAVDFEVFEIEFENKGDFDERVEVRVENPYESIGVNVSDEVIEVEDGKTETVYITVAPSFDAPLGDKEVELVVKGLSREFTFRQELRFTVVEAFPENNEESNDNGNESGAENEDGSGNLAGGSQQNEGNGKQKPEFAGLAALVSLAGSNAGITLGALFILIFALTIVMLSLLSSGNKERHYWAKLESGEQ</sequence>
<reference evidence="4" key="1">
    <citation type="journal article" date="2020" name="bioRxiv">
        <title>A rank-normalized archaeal taxonomy based on genome phylogeny resolves widespread incomplete and uneven classifications.</title>
        <authorList>
            <person name="Rinke C."/>
            <person name="Chuvochina M."/>
            <person name="Mussig A.J."/>
            <person name="Chaumeil P.-A."/>
            <person name="Waite D.W."/>
            <person name="Whitman W.B."/>
            <person name="Parks D.H."/>
            <person name="Hugenholtz P."/>
        </authorList>
    </citation>
    <scope>NUCLEOTIDE SEQUENCE [LARGE SCALE GENOMIC DNA]</scope>
</reference>
<evidence type="ECO:0000313" key="4">
    <source>
        <dbReference type="Proteomes" id="UP000577419"/>
    </source>
</evidence>
<keyword evidence="2" id="KW-1133">Transmembrane helix</keyword>
<protein>
    <submittedName>
        <fullName evidence="3">Uncharacterized protein</fullName>
    </submittedName>
</protein>
<organism evidence="3 4">
    <name type="scientific">Candidatus Iainarchaeum sp</name>
    <dbReference type="NCBI Taxonomy" id="3101447"/>
    <lineage>
        <taxon>Archaea</taxon>
        <taxon>Candidatus Iainarchaeota</taxon>
        <taxon>Candidatus Iainarchaeia</taxon>
        <taxon>Candidatus Iainarchaeales</taxon>
        <taxon>Candidatus Iainarchaeaceae</taxon>
        <taxon>Candidatus Iainarchaeum</taxon>
    </lineage>
</organism>